<dbReference type="Pfam" id="PF02854">
    <property type="entry name" value="MIF4G"/>
    <property type="match status" value="1"/>
</dbReference>
<dbReference type="GO" id="GO:0005730">
    <property type="term" value="C:nucleolus"/>
    <property type="evidence" value="ECO:0007669"/>
    <property type="project" value="UniProtKB-SubCell"/>
</dbReference>
<evidence type="ECO:0000313" key="7">
    <source>
        <dbReference type="Proteomes" id="UP000241462"/>
    </source>
</evidence>
<feature type="compositionally biased region" description="Acidic residues" evidence="4">
    <location>
        <begin position="259"/>
        <end position="296"/>
    </location>
</feature>
<dbReference type="InParanoid" id="A0A2T3A811"/>
<comment type="subcellular location">
    <subcellularLocation>
        <location evidence="1">Nucleus</location>
        <location evidence="1">Nucleolus</location>
    </subcellularLocation>
</comment>
<dbReference type="AlphaFoldDB" id="A0A2T3A811"/>
<evidence type="ECO:0000259" key="5">
    <source>
        <dbReference type="PROSITE" id="PS51366"/>
    </source>
</evidence>
<dbReference type="GO" id="GO:0003723">
    <property type="term" value="F:RNA binding"/>
    <property type="evidence" value="ECO:0007669"/>
    <property type="project" value="InterPro"/>
</dbReference>
<dbReference type="STRING" id="2025994.A0A2T3A811"/>
<dbReference type="OrthoDB" id="361797at2759"/>
<evidence type="ECO:0000256" key="4">
    <source>
        <dbReference type="SAM" id="MobiDB-lite"/>
    </source>
</evidence>
<dbReference type="GO" id="GO:0042274">
    <property type="term" value="P:ribosomal small subunit biogenesis"/>
    <property type="evidence" value="ECO:0007669"/>
    <property type="project" value="TreeGrafter"/>
</dbReference>
<accession>A0A2T3A811</accession>
<feature type="region of interest" description="Disordered" evidence="4">
    <location>
        <begin position="20"/>
        <end position="159"/>
    </location>
</feature>
<organism evidence="6 7">
    <name type="scientific">Coniella lustricola</name>
    <dbReference type="NCBI Taxonomy" id="2025994"/>
    <lineage>
        <taxon>Eukaryota</taxon>
        <taxon>Fungi</taxon>
        <taxon>Dikarya</taxon>
        <taxon>Ascomycota</taxon>
        <taxon>Pezizomycotina</taxon>
        <taxon>Sordariomycetes</taxon>
        <taxon>Sordariomycetidae</taxon>
        <taxon>Diaporthales</taxon>
        <taxon>Schizoparmaceae</taxon>
        <taxon>Coniella</taxon>
    </lineage>
</organism>
<feature type="compositionally biased region" description="Low complexity" evidence="4">
    <location>
        <begin position="150"/>
        <end position="159"/>
    </location>
</feature>
<proteinExistence type="inferred from homology"/>
<dbReference type="FunCoup" id="A0A2T3A811">
    <property type="interactions" value="584"/>
</dbReference>
<feature type="compositionally biased region" description="Acidic residues" evidence="4">
    <location>
        <begin position="106"/>
        <end position="149"/>
    </location>
</feature>
<feature type="compositionally biased region" description="Acidic residues" evidence="4">
    <location>
        <begin position="622"/>
        <end position="633"/>
    </location>
</feature>
<evidence type="ECO:0000313" key="6">
    <source>
        <dbReference type="EMBL" id="PSR85492.1"/>
    </source>
</evidence>
<feature type="compositionally biased region" description="Polar residues" evidence="4">
    <location>
        <begin position="26"/>
        <end position="41"/>
    </location>
</feature>
<comment type="similarity">
    <text evidence="2">Belongs to the CWC22 family.</text>
</comment>
<dbReference type="InterPro" id="IPR050781">
    <property type="entry name" value="CWC22_splicing_factor"/>
</dbReference>
<sequence>MAPRGREPLRPSLPSALLEQLGVDGAQSSSLSSPRRGQFQTSRKERRKQERIHKRQRTATVQKRTPAGRPTARTASSTKPTDVSKKTMVASFSHKHKQKPAARDVLDDEIDDDFGGFSADDVDEEKEGDDGIDSFESDNEDGDNDDGYEDTATTTVSNTSKVVKEKLAKEDAEIAALERKLGIKNRKSLPKSFEEDGLGDLLGDLGAESDGDDDKSEKRKRKAEADEWLAQKRRKALHKAGVQPKHDTGEDSDGLAGLGEDDEDLSSEDLDLYEDDEDQDDNSDDYGSDDMNDEEEVKPVKKRENPYVAPVAATAQAQKYVPPARRQATGSDAELLLRIRRQTQGLINRLTESNLLAILGDIEKLYRDYPRQHVTSILVDILLTQICEPTSLPDTLLILTAGFSTAVYQVIGPDFGAQLVQQTVDRFQFHFAQVSGGDAQNVPKHTSNLITFLSEIYNFQLIRCNLIFDYIRLLLSNLSEHNAELLLRIVRMAGQSLRRDDPLALKDIVSLIGPAVKKIGEGNLSVRTKFMIESINDLKNNKVKTGASATAVVQDHMTRMKKLLGSMQTRKLKATEPLRIGLKDIQESDKRGKWWLVGASWAGRDEAPKKQVEAAKDGRDDTDNDDLSSDDEDVMPDLAAIGKENGMNTDVRLSIFIAIMSAYDYEDAYNRLSKLRLNKDRQKEIAYVLIQCTGMEQQYNPYYALVARKVCGDGRIKFALQDSLWKFLRRLGEPLFGEDADEDDVDTIDSRRIFGVAKMFGFLLAHGALSLSILKCLDLAYVRPKTRDLLEVMLMVMILELRKAKTEVETVFASVADMPELSKGLQYFLRKRVAKSDLFANKKDSKRVKKACRTAIKALDGGVEAATETLDMVDLDEDED</sequence>
<evidence type="ECO:0000256" key="3">
    <source>
        <dbReference type="ARBA" id="ARBA00023242"/>
    </source>
</evidence>
<feature type="region of interest" description="Disordered" evidence="4">
    <location>
        <begin position="179"/>
        <end position="307"/>
    </location>
</feature>
<keyword evidence="7" id="KW-1185">Reference proteome</keyword>
<dbReference type="SMART" id="SM00544">
    <property type="entry name" value="MA3"/>
    <property type="match status" value="1"/>
</dbReference>
<protein>
    <recommendedName>
        <fullName evidence="5">MI domain-containing protein</fullName>
    </recommendedName>
</protein>
<feature type="region of interest" description="Disordered" evidence="4">
    <location>
        <begin position="606"/>
        <end position="633"/>
    </location>
</feature>
<name>A0A2T3A811_9PEZI</name>
<keyword evidence="3" id="KW-0539">Nucleus</keyword>
<reference evidence="6 7" key="1">
    <citation type="journal article" date="2018" name="Mycol. Prog.">
        <title>Coniella lustricola, a new species from submerged detritus.</title>
        <authorList>
            <person name="Raudabaugh D.B."/>
            <person name="Iturriaga T."/>
            <person name="Carver A."/>
            <person name="Mondo S."/>
            <person name="Pangilinan J."/>
            <person name="Lipzen A."/>
            <person name="He G."/>
            <person name="Amirebrahimi M."/>
            <person name="Grigoriev I.V."/>
            <person name="Miller A.N."/>
        </authorList>
    </citation>
    <scope>NUCLEOTIDE SEQUENCE [LARGE SCALE GENOMIC DNA]</scope>
    <source>
        <strain evidence="6 7">B22-T-1</strain>
    </source>
</reference>
<evidence type="ECO:0000256" key="1">
    <source>
        <dbReference type="ARBA" id="ARBA00004604"/>
    </source>
</evidence>
<dbReference type="EMBL" id="KZ678442">
    <property type="protein sequence ID" value="PSR85492.1"/>
    <property type="molecule type" value="Genomic_DNA"/>
</dbReference>
<evidence type="ECO:0000256" key="2">
    <source>
        <dbReference type="ARBA" id="ARBA00006856"/>
    </source>
</evidence>
<dbReference type="InterPro" id="IPR016024">
    <property type="entry name" value="ARM-type_fold"/>
</dbReference>
<dbReference type="InterPro" id="IPR003890">
    <property type="entry name" value="MIF4G-like_typ-3"/>
</dbReference>
<gene>
    <name evidence="6" type="ORF">BD289DRAFT_260078</name>
</gene>
<dbReference type="PROSITE" id="PS51366">
    <property type="entry name" value="MI"/>
    <property type="match status" value="1"/>
</dbReference>
<dbReference type="SMART" id="SM00543">
    <property type="entry name" value="MIF4G"/>
    <property type="match status" value="1"/>
</dbReference>
<dbReference type="PANTHER" id="PTHR18034:SF4">
    <property type="entry name" value="NUCLEOLAR MIF4G DOMAIN-CONTAINING PROTEIN 1"/>
    <property type="match status" value="1"/>
</dbReference>
<dbReference type="PANTHER" id="PTHR18034">
    <property type="entry name" value="CELL CYCLE CONTROL PROTEIN CWF22-RELATED"/>
    <property type="match status" value="1"/>
</dbReference>
<dbReference type="InterPro" id="IPR003891">
    <property type="entry name" value="Initiation_fac_eIF4g_MI"/>
</dbReference>
<feature type="domain" description="MI" evidence="5">
    <location>
        <begin position="650"/>
        <end position="779"/>
    </location>
</feature>
<dbReference type="Gene3D" id="1.25.40.180">
    <property type="match status" value="1"/>
</dbReference>
<feature type="compositionally biased region" description="Basic and acidic residues" evidence="4">
    <location>
        <begin position="606"/>
        <end position="621"/>
    </location>
</feature>
<dbReference type="Pfam" id="PF02847">
    <property type="entry name" value="MA3"/>
    <property type="match status" value="1"/>
</dbReference>
<feature type="compositionally biased region" description="Basic residues" evidence="4">
    <location>
        <begin position="44"/>
        <end position="57"/>
    </location>
</feature>
<dbReference type="SUPFAM" id="SSF48371">
    <property type="entry name" value="ARM repeat"/>
    <property type="match status" value="1"/>
</dbReference>
<dbReference type="FunFam" id="1.25.40.180:FF:000050">
    <property type="entry name" value="Nuclear protein (Sgd1), putative"/>
    <property type="match status" value="1"/>
</dbReference>
<dbReference type="Proteomes" id="UP000241462">
    <property type="component" value="Unassembled WGS sequence"/>
</dbReference>